<keyword evidence="1" id="KW-0812">Transmembrane</keyword>
<accession>A0A1I7WKX9</accession>
<evidence type="ECO:0000313" key="3">
    <source>
        <dbReference type="WBParaSite" id="Hba_05790"/>
    </source>
</evidence>
<reference evidence="3" key="1">
    <citation type="submission" date="2016-11" db="UniProtKB">
        <authorList>
            <consortium name="WormBaseParasite"/>
        </authorList>
    </citation>
    <scope>IDENTIFICATION</scope>
</reference>
<keyword evidence="2" id="KW-1185">Reference proteome</keyword>
<name>A0A1I7WKX9_HETBA</name>
<keyword evidence="1" id="KW-1133">Transmembrane helix</keyword>
<proteinExistence type="predicted"/>
<sequence length="95" mass="11522">MTRQNNFEIYYVNDTKALHLINFCTNMFLYILIFTGINFTFIYCKINNIRKNIYHQTLPSFLIISFLSSTQQRFLHSFVPKNQPFLLIHFYQILE</sequence>
<evidence type="ECO:0000313" key="2">
    <source>
        <dbReference type="Proteomes" id="UP000095283"/>
    </source>
</evidence>
<organism evidence="2 3">
    <name type="scientific">Heterorhabditis bacteriophora</name>
    <name type="common">Entomopathogenic nematode worm</name>
    <dbReference type="NCBI Taxonomy" id="37862"/>
    <lineage>
        <taxon>Eukaryota</taxon>
        <taxon>Metazoa</taxon>
        <taxon>Ecdysozoa</taxon>
        <taxon>Nematoda</taxon>
        <taxon>Chromadorea</taxon>
        <taxon>Rhabditida</taxon>
        <taxon>Rhabditina</taxon>
        <taxon>Rhabditomorpha</taxon>
        <taxon>Strongyloidea</taxon>
        <taxon>Heterorhabditidae</taxon>
        <taxon>Heterorhabditis</taxon>
    </lineage>
</organism>
<dbReference type="Proteomes" id="UP000095283">
    <property type="component" value="Unplaced"/>
</dbReference>
<keyword evidence="1" id="KW-0472">Membrane</keyword>
<dbReference type="AlphaFoldDB" id="A0A1I7WKX9"/>
<dbReference type="WBParaSite" id="Hba_05790">
    <property type="protein sequence ID" value="Hba_05790"/>
    <property type="gene ID" value="Hba_05790"/>
</dbReference>
<feature type="transmembrane region" description="Helical" evidence="1">
    <location>
        <begin position="20"/>
        <end position="44"/>
    </location>
</feature>
<protein>
    <submittedName>
        <fullName evidence="3">7TM_GPCR_Srx domain-containing protein</fullName>
    </submittedName>
</protein>
<evidence type="ECO:0000256" key="1">
    <source>
        <dbReference type="SAM" id="Phobius"/>
    </source>
</evidence>